<proteinExistence type="predicted"/>
<feature type="compositionally biased region" description="Polar residues" evidence="2">
    <location>
        <begin position="29"/>
        <end position="42"/>
    </location>
</feature>
<feature type="region of interest" description="Disordered" evidence="2">
    <location>
        <begin position="459"/>
        <end position="497"/>
    </location>
</feature>
<feature type="compositionally biased region" description="Basic and acidic residues" evidence="2">
    <location>
        <begin position="487"/>
        <end position="497"/>
    </location>
</feature>
<gene>
    <name evidence="3" type="ORF">E1B28_005774</name>
</gene>
<feature type="compositionally biased region" description="Basic and acidic residues" evidence="2">
    <location>
        <begin position="738"/>
        <end position="755"/>
    </location>
</feature>
<feature type="region of interest" description="Disordered" evidence="2">
    <location>
        <begin position="654"/>
        <end position="688"/>
    </location>
</feature>
<sequence length="1002" mass="108477">MPGEGSRSSPILISDDEDEDIQHPRHTHMASTSFFIPNQQAFRQGLPGLPPRPVVAAQSVSNITQRVQNSGNANVNDVPRKPKRKREQSNQSIDNSASPSSALPASTSGKNLAQNGVKNKKAKHSHRGRAAVRRRMAEESEFPTPVQSSPAPPTFEPEYSLSYPYHFDPYYQNEPDIAYGSSLPENDRHSQSPHPDEDDMYEARLSSSDWVNSMARAADPLAPELELSSWDHDLSIPSPAPNRVHDSYGPSQTFTFPLSSLPPPPLPPGFLTLSVPPPPPVPSPPPSMLPILPPAVSSNANAENIPTVAAAPTVLRKIIGMPVDRDPDGKRSGFKSSSNTIIQSQPHVIYPHTPIRSNTVIMEQLPKRNRDPGFIMSWGEKAAGCAPIFLAVDPSSAKALVEFASHALARKAWASPKLGNHLSRLPSTDLKGKPREDLIRVWWYKPSKPDLVFTRSELEEGEIEDETPAESLTKETKKERKARLAKSAREERERRREAAAALLEQEKIAGRRNDTAELPVPPSFPILSAPLQLLPPLSYPLPYELASWSCPNVQYHPHADSNAPQQPGSNSQPSSQKKVVIDENRNIPTAHEEKDDEVMSIEEGDFPNSTEGTGEETATSDDLEQKPLLPSWIGSVTGDANLALSSRTSVSSALDTQTGFSPTDFPPATLPSLSSVAAPSEPRAMKNAPKAPTFTKRVLLARQKDLEARIARSKLELLQRTEATSEVKVISPAPGDIQETHDRPTSPKSPIEEKVNLPSIPVPANKDTVGAVSPKLVRENHLRNLVLASRRQKVTAVNGCNDTPVKVVTASKPIKADVDSSVKAVVQSVAAPSASNPSSSAPVPRSPLVQTSLDDLATSFIAETIQTLKPVSGHSQTPLVASQAANFKPPTSAAFLAARQKQLEEQIAESKKLMEKLMHATTKQEKDRIMASIRELSGSSNVNGSGSAPQALGLPAMAASKLSVPSSSVKPVQTTDFKCMWPTESLHGGGILILSDDEDEDE</sequence>
<accession>A0A9P7S3U9</accession>
<protein>
    <submittedName>
        <fullName evidence="3">Uncharacterized protein</fullName>
    </submittedName>
</protein>
<dbReference type="EMBL" id="CM032183">
    <property type="protein sequence ID" value="KAG7094976.1"/>
    <property type="molecule type" value="Genomic_DNA"/>
</dbReference>
<evidence type="ECO:0000313" key="4">
    <source>
        <dbReference type="Proteomes" id="UP001049176"/>
    </source>
</evidence>
<feature type="compositionally biased region" description="Basic residues" evidence="2">
    <location>
        <begin position="118"/>
        <end position="134"/>
    </location>
</feature>
<keyword evidence="1" id="KW-0175">Coiled coil</keyword>
<feature type="region of interest" description="Disordered" evidence="2">
    <location>
        <begin position="174"/>
        <end position="200"/>
    </location>
</feature>
<feature type="region of interest" description="Disordered" evidence="2">
    <location>
        <begin position="1"/>
        <end position="157"/>
    </location>
</feature>
<evidence type="ECO:0000313" key="3">
    <source>
        <dbReference type="EMBL" id="KAG7094976.1"/>
    </source>
</evidence>
<name>A0A9P7S3U9_9AGAR</name>
<feature type="compositionally biased region" description="Low complexity" evidence="2">
    <location>
        <begin position="96"/>
        <end position="108"/>
    </location>
</feature>
<dbReference type="AlphaFoldDB" id="A0A9P7S3U9"/>
<reference evidence="3" key="1">
    <citation type="journal article" date="2021" name="Genome Biol. Evol.">
        <title>The assembled and annotated genome of the fairy-ring fungus Marasmius oreades.</title>
        <authorList>
            <person name="Hiltunen M."/>
            <person name="Ament-Velasquez S.L."/>
            <person name="Johannesson H."/>
        </authorList>
    </citation>
    <scope>NUCLEOTIDE SEQUENCE</scope>
    <source>
        <strain evidence="3">03SP1</strain>
    </source>
</reference>
<feature type="compositionally biased region" description="Polar residues" evidence="2">
    <location>
        <begin position="58"/>
        <end position="75"/>
    </location>
</feature>
<evidence type="ECO:0000256" key="1">
    <source>
        <dbReference type="SAM" id="Coils"/>
    </source>
</evidence>
<feature type="compositionally biased region" description="Basic and acidic residues" evidence="2">
    <location>
        <begin position="579"/>
        <end position="593"/>
    </location>
</feature>
<feature type="region of interest" description="Disordered" evidence="2">
    <location>
        <begin position="734"/>
        <end position="766"/>
    </location>
</feature>
<feature type="compositionally biased region" description="Acidic residues" evidence="2">
    <location>
        <begin position="594"/>
        <end position="605"/>
    </location>
</feature>
<organism evidence="3 4">
    <name type="scientific">Marasmius oreades</name>
    <name type="common">fairy-ring Marasmius</name>
    <dbReference type="NCBI Taxonomy" id="181124"/>
    <lineage>
        <taxon>Eukaryota</taxon>
        <taxon>Fungi</taxon>
        <taxon>Dikarya</taxon>
        <taxon>Basidiomycota</taxon>
        <taxon>Agaricomycotina</taxon>
        <taxon>Agaricomycetes</taxon>
        <taxon>Agaricomycetidae</taxon>
        <taxon>Agaricales</taxon>
        <taxon>Marasmiineae</taxon>
        <taxon>Marasmiaceae</taxon>
        <taxon>Marasmius</taxon>
    </lineage>
</organism>
<feature type="compositionally biased region" description="Low complexity" evidence="2">
    <location>
        <begin position="564"/>
        <end position="576"/>
    </location>
</feature>
<dbReference type="GeneID" id="66074850"/>
<evidence type="ECO:0000256" key="2">
    <source>
        <dbReference type="SAM" id="MobiDB-lite"/>
    </source>
</evidence>
<dbReference type="OrthoDB" id="2804702at2759"/>
<feature type="coiled-coil region" evidence="1">
    <location>
        <begin position="893"/>
        <end position="920"/>
    </location>
</feature>
<dbReference type="KEGG" id="more:E1B28_005774"/>
<feature type="region of interest" description="Disordered" evidence="2">
    <location>
        <begin position="556"/>
        <end position="624"/>
    </location>
</feature>
<keyword evidence="4" id="KW-1185">Reference proteome</keyword>
<feature type="compositionally biased region" description="Acidic residues" evidence="2">
    <location>
        <begin position="459"/>
        <end position="468"/>
    </location>
</feature>
<dbReference type="Proteomes" id="UP001049176">
    <property type="component" value="Chromosome 3"/>
</dbReference>
<feature type="compositionally biased region" description="Polar residues" evidence="2">
    <location>
        <begin position="1"/>
        <end position="11"/>
    </location>
</feature>
<dbReference type="RefSeq" id="XP_043011446.1">
    <property type="nucleotide sequence ID" value="XM_043150359.1"/>
</dbReference>
<comment type="caution">
    <text evidence="3">The sequence shown here is derived from an EMBL/GenBank/DDBJ whole genome shotgun (WGS) entry which is preliminary data.</text>
</comment>